<sequence length="275" mass="29368">MGAVRIFMVALPLILAVCSIIAILFTALSGVSHDQLWLVQVDLTKLSINPADTYNGTNGQGHDPVKAKNNITAGDLGLSSVYEVNVWGYCYTKSDGHRHCTKARFDWASSSLDDYRTEEGLDSTASDKVTLPKEIKDSLNLFRNITKGAQVALITCLLALGVMLVVGVFGLFSATVSYLTSILACITVVLVCAAAGLVSAMAAIVMEAVETDARVYGVAGNTGTRFLAISWIGVVLVIAVAVIWLVKACCSKSRRRHENRATFHAARSDKAASLP</sequence>
<dbReference type="PANTHER" id="PTHR28019">
    <property type="entry name" value="CELL MEMBRANE PROTEIN YLR413W-RELATED"/>
    <property type="match status" value="1"/>
</dbReference>
<reference evidence="2 3" key="1">
    <citation type="journal article" date="2016" name="PLoS Pathog.">
        <title>Biosynthesis of antibiotic leucinostatins in bio-control fungus Purpureocillium lilacinum and their inhibition on phytophthora revealed by genome mining.</title>
        <authorList>
            <person name="Wang G."/>
            <person name="Liu Z."/>
            <person name="Lin R."/>
            <person name="Li E."/>
            <person name="Mao Z."/>
            <person name="Ling J."/>
            <person name="Yang Y."/>
            <person name="Yin W.B."/>
            <person name="Xie B."/>
        </authorList>
    </citation>
    <scope>NUCLEOTIDE SEQUENCE [LARGE SCALE GENOMIC DNA]</scope>
    <source>
        <strain evidence="2">170</strain>
    </source>
</reference>
<dbReference type="AlphaFoldDB" id="A0A179FBP5"/>
<comment type="caution">
    <text evidence="2">The sequence shown here is derived from an EMBL/GenBank/DDBJ whole genome shotgun (WGS) entry which is preliminary data.</text>
</comment>
<proteinExistence type="predicted"/>
<keyword evidence="1" id="KW-0472">Membrane</keyword>
<dbReference type="GO" id="GO:0005886">
    <property type="term" value="C:plasma membrane"/>
    <property type="evidence" value="ECO:0007669"/>
    <property type="project" value="InterPro"/>
</dbReference>
<dbReference type="Pfam" id="PF06687">
    <property type="entry name" value="SUR7"/>
    <property type="match status" value="1"/>
</dbReference>
<dbReference type="GO" id="GO:0051285">
    <property type="term" value="C:cell cortex of cell tip"/>
    <property type="evidence" value="ECO:0007669"/>
    <property type="project" value="TreeGrafter"/>
</dbReference>
<keyword evidence="3" id="KW-1185">Reference proteome</keyword>
<feature type="transmembrane region" description="Helical" evidence="1">
    <location>
        <begin position="6"/>
        <end position="28"/>
    </location>
</feature>
<dbReference type="RefSeq" id="XP_018140310.2">
    <property type="nucleotide sequence ID" value="XM_018289469.2"/>
</dbReference>
<gene>
    <name evidence="2" type="ORF">VFPPC_11214</name>
</gene>
<feature type="transmembrane region" description="Helical" evidence="1">
    <location>
        <begin position="226"/>
        <end position="246"/>
    </location>
</feature>
<dbReference type="GeneID" id="28853463"/>
<dbReference type="KEGG" id="pchm:VFPPC_11214"/>
<evidence type="ECO:0000313" key="3">
    <source>
        <dbReference type="Proteomes" id="UP000078397"/>
    </source>
</evidence>
<dbReference type="Proteomes" id="UP000078397">
    <property type="component" value="Unassembled WGS sequence"/>
</dbReference>
<accession>A0A179FBP5</accession>
<feature type="transmembrane region" description="Helical" evidence="1">
    <location>
        <begin position="151"/>
        <end position="172"/>
    </location>
</feature>
<evidence type="ECO:0000256" key="1">
    <source>
        <dbReference type="SAM" id="Phobius"/>
    </source>
</evidence>
<dbReference type="OrthoDB" id="4480814at2759"/>
<feature type="transmembrane region" description="Helical" evidence="1">
    <location>
        <begin position="178"/>
        <end position="205"/>
    </location>
</feature>
<organism evidence="2 3">
    <name type="scientific">Pochonia chlamydosporia 170</name>
    <dbReference type="NCBI Taxonomy" id="1380566"/>
    <lineage>
        <taxon>Eukaryota</taxon>
        <taxon>Fungi</taxon>
        <taxon>Dikarya</taxon>
        <taxon>Ascomycota</taxon>
        <taxon>Pezizomycotina</taxon>
        <taxon>Sordariomycetes</taxon>
        <taxon>Hypocreomycetidae</taxon>
        <taxon>Hypocreales</taxon>
        <taxon>Clavicipitaceae</taxon>
        <taxon>Pochonia</taxon>
    </lineage>
</organism>
<protein>
    <submittedName>
        <fullName evidence="2">SUR7 protein</fullName>
    </submittedName>
</protein>
<keyword evidence="1" id="KW-0812">Transmembrane</keyword>
<name>A0A179FBP5_METCM</name>
<evidence type="ECO:0000313" key="2">
    <source>
        <dbReference type="EMBL" id="OAQ62730.2"/>
    </source>
</evidence>
<dbReference type="EMBL" id="LSBJ02000006">
    <property type="protein sequence ID" value="OAQ62730.2"/>
    <property type="molecule type" value="Genomic_DNA"/>
</dbReference>
<dbReference type="GO" id="GO:0031505">
    <property type="term" value="P:fungal-type cell wall organization"/>
    <property type="evidence" value="ECO:0007669"/>
    <property type="project" value="TreeGrafter"/>
</dbReference>
<dbReference type="PANTHER" id="PTHR28019:SF3">
    <property type="entry name" value="INTEGRAL MEMBRANE PROTEIN (AFU_ORTHOLOGUE AFUA_6G07470)"/>
    <property type="match status" value="1"/>
</dbReference>
<dbReference type="Gene3D" id="1.20.140.150">
    <property type="match status" value="1"/>
</dbReference>
<keyword evidence="1" id="KW-1133">Transmembrane helix</keyword>
<dbReference type="InterPro" id="IPR009571">
    <property type="entry name" value="SUR7/Rim9-like_fungi"/>
</dbReference>
<dbReference type="InterPro" id="IPR052413">
    <property type="entry name" value="SUR7_domain"/>
</dbReference>